<comment type="caution">
    <text evidence="1">The sequence shown here is derived from an EMBL/GenBank/DDBJ whole genome shotgun (WGS) entry which is preliminary data.</text>
</comment>
<sequence>MAAVLPATPATVNVHAGPLGELSVGGLLSVNGRAQSNRYDASGPAGKYFSADVTDGLVSVAKTKGLLQFYLEAGAYNLYGIGQPAISTGNFTSIFGALPLAYLQITPSKNFNVQIGKLPAITGITPLTDLISSSYNIQFGLDSWQQQTISRGIQANYSAGPFSASVAWTDGYYSKRFNWVVGQLTYSPSSSSTIIVQGGGNAGQTDYAGPLDNSDFYLLGYNYSGSKLNMFAYLQYQKLLNGPQFGNLGGDGDQFGASVDANYAFTSNYSLSARLDYMAYSDTPSIYHGTTTLAGLGMGYGPGSRAVGLTLTPIYQEKHWFLEGELSYVHAYHITPGSAFGQNGNQPNQFVAMINTGFFL</sequence>
<dbReference type="Pfam" id="PF07642">
    <property type="entry name" value="BBP2"/>
    <property type="match status" value="1"/>
</dbReference>
<evidence type="ECO:0000313" key="1">
    <source>
        <dbReference type="EMBL" id="MBU2787523.1"/>
    </source>
</evidence>
<dbReference type="AlphaFoldDB" id="A0AAE2YPF4"/>
<gene>
    <name evidence="1" type="ORF">HFQ13_04735</name>
</gene>
<keyword evidence="2" id="KW-1185">Reference proteome</keyword>
<protein>
    <submittedName>
        <fullName evidence="1">Outer membrane beta-barrel protein</fullName>
    </submittedName>
</protein>
<evidence type="ECO:0000313" key="2">
    <source>
        <dbReference type="Proteomes" id="UP001197378"/>
    </source>
</evidence>
<dbReference type="Proteomes" id="UP001197378">
    <property type="component" value="Unassembled WGS sequence"/>
</dbReference>
<organism evidence="1 2">
    <name type="scientific">Igneacidithiobacillus copahuensis</name>
    <dbReference type="NCBI Taxonomy" id="2724909"/>
    <lineage>
        <taxon>Bacteria</taxon>
        <taxon>Pseudomonadati</taxon>
        <taxon>Pseudomonadota</taxon>
        <taxon>Acidithiobacillia</taxon>
        <taxon>Acidithiobacillales</taxon>
        <taxon>Acidithiobacillaceae</taxon>
        <taxon>Igneacidithiobacillus</taxon>
    </lineage>
</organism>
<proteinExistence type="predicted"/>
<reference evidence="1" key="1">
    <citation type="journal article" date="2021" name="ISME J.">
        <title>Genomic evolution of the class Acidithiobacillia: deep-branching Proteobacteria living in extreme acidic conditions.</title>
        <authorList>
            <person name="Moya-Beltran A."/>
            <person name="Beard S."/>
            <person name="Rojas-Villalobos C."/>
            <person name="Issotta F."/>
            <person name="Gallardo Y."/>
            <person name="Ulloa R."/>
            <person name="Giaveno A."/>
            <person name="Degli Esposti M."/>
            <person name="Johnson D.B."/>
            <person name="Quatrini R."/>
        </authorList>
    </citation>
    <scope>NUCLEOTIDE SEQUENCE</scope>
    <source>
        <strain evidence="1">VAN18-1</strain>
    </source>
</reference>
<name>A0AAE2YPF4_9PROT</name>
<dbReference type="RefSeq" id="WP_215873376.1">
    <property type="nucleotide sequence ID" value="NZ_JAAXYO010000044.1"/>
</dbReference>
<dbReference type="SUPFAM" id="SSF56935">
    <property type="entry name" value="Porins"/>
    <property type="match status" value="1"/>
</dbReference>
<dbReference type="InterPro" id="IPR011486">
    <property type="entry name" value="BBP2"/>
</dbReference>
<dbReference type="EMBL" id="JAAXYO010000044">
    <property type="protein sequence ID" value="MBU2787523.1"/>
    <property type="molecule type" value="Genomic_DNA"/>
</dbReference>
<accession>A0AAE2YPF4</accession>